<comment type="function">
    <text evidence="10">IGPS catalyzes the conversion of PRFAR and glutamine to IGP, AICAR and glutamate. The HisH subunit catalyzes the hydrolysis of glutamine to glutamate and ammonia as part of the synthesis of IGP and AICAR. The resulting ammonia molecule is channeled to the active site of HisF.</text>
</comment>
<evidence type="ECO:0000256" key="1">
    <source>
        <dbReference type="ARBA" id="ARBA00005091"/>
    </source>
</evidence>
<protein>
    <recommendedName>
        <fullName evidence="10">Imidazole glycerol phosphate synthase subunit HisH</fullName>
        <ecNumber evidence="10">4.3.2.10</ecNumber>
    </recommendedName>
    <alternativeName>
        <fullName evidence="10">IGP synthase glutaminase subunit</fullName>
        <ecNumber evidence="10">3.5.1.2</ecNumber>
    </alternativeName>
    <alternativeName>
        <fullName evidence="10">IGP synthase subunit HisH</fullName>
    </alternativeName>
    <alternativeName>
        <fullName evidence="10">ImGP synthase subunit HisH</fullName>
        <shortName evidence="10">IGPS subunit HisH</shortName>
    </alternativeName>
</protein>
<comment type="subcellular location">
    <subcellularLocation>
        <location evidence="10">Cytoplasm</location>
    </subcellularLocation>
</comment>
<evidence type="ECO:0000256" key="8">
    <source>
        <dbReference type="ARBA" id="ARBA00047838"/>
    </source>
</evidence>
<dbReference type="EC" id="4.3.2.10" evidence="10"/>
<dbReference type="SUPFAM" id="SSF52317">
    <property type="entry name" value="Class I glutamine amidotransferase-like"/>
    <property type="match status" value="1"/>
</dbReference>
<evidence type="ECO:0000256" key="6">
    <source>
        <dbReference type="ARBA" id="ARBA00023102"/>
    </source>
</evidence>
<keyword evidence="6 10" id="KW-0368">Histidine biosynthesis</keyword>
<dbReference type="PROSITE" id="PS51273">
    <property type="entry name" value="GATASE_TYPE_1"/>
    <property type="match status" value="1"/>
</dbReference>
<dbReference type="EMBL" id="SACR01000007">
    <property type="protein sequence ID" value="RVU43442.1"/>
    <property type="molecule type" value="Genomic_DNA"/>
</dbReference>
<dbReference type="GO" id="GO:0004359">
    <property type="term" value="F:glutaminase activity"/>
    <property type="evidence" value="ECO:0007669"/>
    <property type="project" value="UniProtKB-EC"/>
</dbReference>
<dbReference type="InterPro" id="IPR010139">
    <property type="entry name" value="Imidazole-glycPsynth_HisH"/>
</dbReference>
<evidence type="ECO:0000256" key="9">
    <source>
        <dbReference type="ARBA" id="ARBA00049534"/>
    </source>
</evidence>
<keyword evidence="10" id="KW-0963">Cytoplasm</keyword>
<dbReference type="PIRSF" id="PIRSF000495">
    <property type="entry name" value="Amidotransf_hisH"/>
    <property type="match status" value="1"/>
</dbReference>
<evidence type="ECO:0000313" key="14">
    <source>
        <dbReference type="Proteomes" id="UP000285575"/>
    </source>
</evidence>
<dbReference type="RefSeq" id="WP_128230725.1">
    <property type="nucleotide sequence ID" value="NZ_SACR01000007.1"/>
</dbReference>
<dbReference type="GO" id="GO:0005737">
    <property type="term" value="C:cytoplasm"/>
    <property type="evidence" value="ECO:0007669"/>
    <property type="project" value="UniProtKB-SubCell"/>
</dbReference>
<gene>
    <name evidence="10 13" type="primary">hisH</name>
    <name evidence="13" type="ORF">EOE66_21130</name>
</gene>
<dbReference type="Pfam" id="PF00117">
    <property type="entry name" value="GATase"/>
    <property type="match status" value="1"/>
</dbReference>
<comment type="caution">
    <text evidence="13">The sequence shown here is derived from an EMBL/GenBank/DDBJ whole genome shotgun (WGS) entry which is preliminary data.</text>
</comment>
<name>A0A437R9M8_9BURK</name>
<keyword evidence="4 10" id="KW-0378">Hydrolase</keyword>
<feature type="active site" evidence="10 11">
    <location>
        <position position="186"/>
    </location>
</feature>
<keyword evidence="3 10" id="KW-0028">Amino-acid biosynthesis</keyword>
<feature type="domain" description="Glutamine amidotransferase" evidence="12">
    <location>
        <begin position="4"/>
        <end position="201"/>
    </location>
</feature>
<organism evidence="13 14">
    <name type="scientific">Rubrivivax rivuli</name>
    <dbReference type="NCBI Taxonomy" id="1862385"/>
    <lineage>
        <taxon>Bacteria</taxon>
        <taxon>Pseudomonadati</taxon>
        <taxon>Pseudomonadota</taxon>
        <taxon>Betaproteobacteria</taxon>
        <taxon>Burkholderiales</taxon>
        <taxon>Sphaerotilaceae</taxon>
        <taxon>Rubrivivax</taxon>
    </lineage>
</organism>
<dbReference type="HAMAP" id="MF_00278">
    <property type="entry name" value="HisH"/>
    <property type="match status" value="1"/>
</dbReference>
<evidence type="ECO:0000313" key="13">
    <source>
        <dbReference type="EMBL" id="RVU43442.1"/>
    </source>
</evidence>
<evidence type="ECO:0000256" key="2">
    <source>
        <dbReference type="ARBA" id="ARBA00011152"/>
    </source>
</evidence>
<dbReference type="GO" id="GO:0016829">
    <property type="term" value="F:lyase activity"/>
    <property type="evidence" value="ECO:0007669"/>
    <property type="project" value="UniProtKB-KW"/>
</dbReference>
<dbReference type="NCBIfam" id="TIGR01855">
    <property type="entry name" value="IMP_synth_hisH"/>
    <property type="match status" value="1"/>
</dbReference>
<dbReference type="InterPro" id="IPR017926">
    <property type="entry name" value="GATASE"/>
</dbReference>
<evidence type="ECO:0000259" key="12">
    <source>
        <dbReference type="Pfam" id="PF00117"/>
    </source>
</evidence>
<dbReference type="PANTHER" id="PTHR42701:SF1">
    <property type="entry name" value="IMIDAZOLE GLYCEROL PHOSPHATE SYNTHASE SUBUNIT HISH"/>
    <property type="match status" value="1"/>
</dbReference>
<comment type="pathway">
    <text evidence="1 10">Amino-acid biosynthesis; L-histidine biosynthesis; L-histidine from 5-phospho-alpha-D-ribose 1-diphosphate: step 5/9.</text>
</comment>
<feature type="active site" evidence="10 11">
    <location>
        <position position="184"/>
    </location>
</feature>
<dbReference type="UniPathway" id="UPA00031">
    <property type="reaction ID" value="UER00010"/>
</dbReference>
<keyword evidence="7 10" id="KW-0456">Lyase</keyword>
<comment type="catalytic activity">
    <reaction evidence="9 10">
        <text>L-glutamine + H2O = L-glutamate + NH4(+)</text>
        <dbReference type="Rhea" id="RHEA:15889"/>
        <dbReference type="ChEBI" id="CHEBI:15377"/>
        <dbReference type="ChEBI" id="CHEBI:28938"/>
        <dbReference type="ChEBI" id="CHEBI:29985"/>
        <dbReference type="ChEBI" id="CHEBI:58359"/>
        <dbReference type="EC" id="3.5.1.2"/>
    </reaction>
</comment>
<proteinExistence type="inferred from homology"/>
<evidence type="ECO:0000256" key="5">
    <source>
        <dbReference type="ARBA" id="ARBA00022962"/>
    </source>
</evidence>
<evidence type="ECO:0000256" key="11">
    <source>
        <dbReference type="PIRSR" id="PIRSR000495-1"/>
    </source>
</evidence>
<dbReference type="OrthoDB" id="9807137at2"/>
<reference evidence="13 14" key="1">
    <citation type="submission" date="2019-01" db="EMBL/GenBank/DDBJ databases">
        <authorList>
            <person name="Chen W.-M."/>
        </authorList>
    </citation>
    <scope>NUCLEOTIDE SEQUENCE [LARGE SCALE GENOMIC DNA]</scope>
    <source>
        <strain evidence="13 14">KYPY4</strain>
    </source>
</reference>
<dbReference type="PANTHER" id="PTHR42701">
    <property type="entry name" value="IMIDAZOLE GLYCEROL PHOSPHATE SYNTHASE SUBUNIT HISH"/>
    <property type="match status" value="1"/>
</dbReference>
<sequence length="204" mass="22498">MITIVDYRMGNLGSISNMLKKLGIPSKITADPQDIAVARKLILPGVGAFDAGMDNLHRSGLLPALNERVLGAGVPVLGICLGMQLMTRRSDEGHREGLGWIDAEALRFRPADAALKVPHMGWNLVNTVRPSPLTEGLPDEPRFYFVHSYHVRCSSPEDVLLTTRYGEEFHSAFQHGTVSGVQFHPEKSHKFGMALLRNFAEKVN</sequence>
<feature type="active site" description="Nucleophile" evidence="10 11">
    <location>
        <position position="80"/>
    </location>
</feature>
<evidence type="ECO:0000256" key="10">
    <source>
        <dbReference type="HAMAP-Rule" id="MF_00278"/>
    </source>
</evidence>
<keyword evidence="5 10" id="KW-0315">Glutamine amidotransferase</keyword>
<dbReference type="Proteomes" id="UP000285575">
    <property type="component" value="Unassembled WGS sequence"/>
</dbReference>
<comment type="subunit">
    <text evidence="2 10">Heterodimer of HisH and HisF.</text>
</comment>
<dbReference type="Gene3D" id="3.40.50.880">
    <property type="match status" value="1"/>
</dbReference>
<evidence type="ECO:0000256" key="4">
    <source>
        <dbReference type="ARBA" id="ARBA00022801"/>
    </source>
</evidence>
<dbReference type="GO" id="GO:0000107">
    <property type="term" value="F:imidazoleglycerol-phosphate synthase activity"/>
    <property type="evidence" value="ECO:0007669"/>
    <property type="project" value="UniProtKB-UniRule"/>
</dbReference>
<keyword evidence="14" id="KW-1185">Reference proteome</keyword>
<dbReference type="EC" id="3.5.1.2" evidence="10"/>
<evidence type="ECO:0000256" key="7">
    <source>
        <dbReference type="ARBA" id="ARBA00023239"/>
    </source>
</evidence>
<dbReference type="CDD" id="cd01748">
    <property type="entry name" value="GATase1_IGP_Synthase"/>
    <property type="match status" value="1"/>
</dbReference>
<comment type="catalytic activity">
    <reaction evidence="8 10">
        <text>5-[(5-phospho-1-deoxy-D-ribulos-1-ylimino)methylamino]-1-(5-phospho-beta-D-ribosyl)imidazole-4-carboxamide + L-glutamine = D-erythro-1-(imidazol-4-yl)glycerol 3-phosphate + 5-amino-1-(5-phospho-beta-D-ribosyl)imidazole-4-carboxamide + L-glutamate + H(+)</text>
        <dbReference type="Rhea" id="RHEA:24793"/>
        <dbReference type="ChEBI" id="CHEBI:15378"/>
        <dbReference type="ChEBI" id="CHEBI:29985"/>
        <dbReference type="ChEBI" id="CHEBI:58278"/>
        <dbReference type="ChEBI" id="CHEBI:58359"/>
        <dbReference type="ChEBI" id="CHEBI:58475"/>
        <dbReference type="ChEBI" id="CHEBI:58525"/>
        <dbReference type="EC" id="4.3.2.10"/>
    </reaction>
</comment>
<dbReference type="AlphaFoldDB" id="A0A437R9M8"/>
<dbReference type="InterPro" id="IPR029062">
    <property type="entry name" value="Class_I_gatase-like"/>
</dbReference>
<dbReference type="GO" id="GO:0000105">
    <property type="term" value="P:L-histidine biosynthetic process"/>
    <property type="evidence" value="ECO:0007669"/>
    <property type="project" value="UniProtKB-UniRule"/>
</dbReference>
<evidence type="ECO:0000256" key="3">
    <source>
        <dbReference type="ARBA" id="ARBA00022605"/>
    </source>
</evidence>
<accession>A0A437R9M8</accession>